<feature type="compositionally biased region" description="Polar residues" evidence="1">
    <location>
        <begin position="271"/>
        <end position="285"/>
    </location>
</feature>
<reference evidence="2" key="1">
    <citation type="submission" date="2021-02" db="EMBL/GenBank/DDBJ databases">
        <authorList>
            <person name="Nowell W R."/>
        </authorList>
    </citation>
    <scope>NUCLEOTIDE SEQUENCE</scope>
</reference>
<feature type="compositionally biased region" description="Polar residues" evidence="1">
    <location>
        <begin position="130"/>
        <end position="145"/>
    </location>
</feature>
<protein>
    <submittedName>
        <fullName evidence="2">Uncharacterized protein</fullName>
    </submittedName>
</protein>
<feature type="region of interest" description="Disordered" evidence="1">
    <location>
        <begin position="130"/>
        <end position="149"/>
    </location>
</feature>
<organism evidence="2 3">
    <name type="scientific">Adineta ricciae</name>
    <name type="common">Rotifer</name>
    <dbReference type="NCBI Taxonomy" id="249248"/>
    <lineage>
        <taxon>Eukaryota</taxon>
        <taxon>Metazoa</taxon>
        <taxon>Spiralia</taxon>
        <taxon>Gnathifera</taxon>
        <taxon>Rotifera</taxon>
        <taxon>Eurotatoria</taxon>
        <taxon>Bdelloidea</taxon>
        <taxon>Adinetida</taxon>
        <taxon>Adinetidae</taxon>
        <taxon>Adineta</taxon>
    </lineage>
</organism>
<gene>
    <name evidence="2" type="ORF">EDS130_LOCUS26271</name>
</gene>
<proteinExistence type="predicted"/>
<feature type="region of interest" description="Disordered" evidence="1">
    <location>
        <begin position="247"/>
        <end position="310"/>
    </location>
</feature>
<evidence type="ECO:0000313" key="2">
    <source>
        <dbReference type="EMBL" id="CAF1218279.1"/>
    </source>
</evidence>
<feature type="compositionally biased region" description="Basic and acidic residues" evidence="1">
    <location>
        <begin position="298"/>
        <end position="310"/>
    </location>
</feature>
<name>A0A814XQB1_ADIRI</name>
<evidence type="ECO:0000256" key="1">
    <source>
        <dbReference type="SAM" id="MobiDB-lite"/>
    </source>
</evidence>
<dbReference type="EMBL" id="CAJNOJ010000159">
    <property type="protein sequence ID" value="CAF1218279.1"/>
    <property type="molecule type" value="Genomic_DNA"/>
</dbReference>
<dbReference type="AlphaFoldDB" id="A0A814XQB1"/>
<evidence type="ECO:0000313" key="3">
    <source>
        <dbReference type="Proteomes" id="UP000663852"/>
    </source>
</evidence>
<accession>A0A814XQB1</accession>
<dbReference type="OrthoDB" id="10045485at2759"/>
<dbReference type="Proteomes" id="UP000663852">
    <property type="component" value="Unassembled WGS sequence"/>
</dbReference>
<comment type="caution">
    <text evidence="2">The sequence shown here is derived from an EMBL/GenBank/DDBJ whole genome shotgun (WGS) entry which is preliminary data.</text>
</comment>
<sequence length="310" mass="34355">MLDLTSVTPSNFGRYALQSELDTNERTQAQHKTVSNHIPPLMSLSITPPAMTTSMQERSTTPTSLIKENIEPVSFPQHTHGPIQRPNKLNYSPPAQSSATFAQITQSPTTPDVLVQINHLLDHQNSVATVPSTPDVSNSATSATLPQDLATPNVPWTPFAANDWATKYDSTWPTQTPSIPLTTHMPNPFVFRQMSKEESTVWPTALGTATPRSTPLNTRSKQGNEWNEIFQPTTPSSADVVKPTNNNWSKFLPAADSSSMENSGENKQENEGNNFWNPMTSSNPEAQWWPKTPSNDNADNKDQSRWDFAR</sequence>